<keyword evidence="8" id="KW-1185">Reference proteome</keyword>
<dbReference type="AlphaFoldDB" id="A0A5N8W383"/>
<dbReference type="InterPro" id="IPR036890">
    <property type="entry name" value="HATPase_C_sf"/>
</dbReference>
<dbReference type="SUPFAM" id="SSF55874">
    <property type="entry name" value="ATPase domain of HSP90 chaperone/DNA topoisomerase II/histidine kinase"/>
    <property type="match status" value="1"/>
</dbReference>
<dbReference type="InterPro" id="IPR050482">
    <property type="entry name" value="Sensor_HK_TwoCompSys"/>
</dbReference>
<dbReference type="EMBL" id="VJZE01000125">
    <property type="protein sequence ID" value="MPY41967.1"/>
    <property type="molecule type" value="Genomic_DNA"/>
</dbReference>
<evidence type="ECO:0000256" key="3">
    <source>
        <dbReference type="ARBA" id="ARBA00022679"/>
    </source>
</evidence>
<evidence type="ECO:0000259" key="6">
    <source>
        <dbReference type="SMART" id="SM00387"/>
    </source>
</evidence>
<dbReference type="GO" id="GO:0000160">
    <property type="term" value="P:phosphorelay signal transduction system"/>
    <property type="evidence" value="ECO:0007669"/>
    <property type="project" value="UniProtKB-KW"/>
</dbReference>
<dbReference type="CDD" id="cd16917">
    <property type="entry name" value="HATPase_UhpB-NarQ-NarX-like"/>
    <property type="match status" value="1"/>
</dbReference>
<keyword evidence="5" id="KW-0902">Two-component regulatory system</keyword>
<gene>
    <name evidence="7" type="ORF">FNH04_19300</name>
</gene>
<accession>A0A5N8W383</accession>
<dbReference type="Gene3D" id="3.30.565.10">
    <property type="entry name" value="Histidine kinase-like ATPase, C-terminal domain"/>
    <property type="match status" value="1"/>
</dbReference>
<sequence>PEQAQKILADLARTTSSALLELRATVGVLRQTDDPESDSLEPAPGLNRLPGLISACESAGLTVTVTTEGEPQPLSPGVDLTAYRIIQEALTNATKHAADRAAQVRLTYSGSRLLITVTNDGAAVAPAVPGGGYGLMGMRERAHSVGGELRAGPRPQGGFEVTTALPLHTHAQEETLAQPQEATQ</sequence>
<evidence type="ECO:0000256" key="5">
    <source>
        <dbReference type="ARBA" id="ARBA00023012"/>
    </source>
</evidence>
<dbReference type="SMART" id="SM00387">
    <property type="entry name" value="HATPase_c"/>
    <property type="match status" value="1"/>
</dbReference>
<keyword evidence="4 7" id="KW-0418">Kinase</keyword>
<organism evidence="7 8">
    <name type="scientific">Streptomyces phyllanthi</name>
    <dbReference type="NCBI Taxonomy" id="1803180"/>
    <lineage>
        <taxon>Bacteria</taxon>
        <taxon>Bacillati</taxon>
        <taxon>Actinomycetota</taxon>
        <taxon>Actinomycetes</taxon>
        <taxon>Kitasatosporales</taxon>
        <taxon>Streptomycetaceae</taxon>
        <taxon>Streptomyces</taxon>
    </lineage>
</organism>
<comment type="caution">
    <text evidence="7">The sequence shown here is derived from an EMBL/GenBank/DDBJ whole genome shotgun (WGS) entry which is preliminary data.</text>
</comment>
<evidence type="ECO:0000256" key="4">
    <source>
        <dbReference type="ARBA" id="ARBA00022777"/>
    </source>
</evidence>
<comment type="catalytic activity">
    <reaction evidence="1">
        <text>ATP + protein L-histidine = ADP + protein N-phospho-L-histidine.</text>
        <dbReference type="EC" id="2.7.13.3"/>
    </reaction>
</comment>
<dbReference type="RefSeq" id="WP_407704121.1">
    <property type="nucleotide sequence ID" value="NZ_VJZE01000125.1"/>
</dbReference>
<evidence type="ECO:0000313" key="7">
    <source>
        <dbReference type="EMBL" id="MPY41967.1"/>
    </source>
</evidence>
<dbReference type="PANTHER" id="PTHR24421:SF10">
    <property type="entry name" value="NITRATE_NITRITE SENSOR PROTEIN NARQ"/>
    <property type="match status" value="1"/>
</dbReference>
<feature type="non-terminal residue" evidence="7">
    <location>
        <position position="1"/>
    </location>
</feature>
<name>A0A5N8W383_9ACTN</name>
<feature type="domain" description="Histidine kinase/HSP90-like ATPase" evidence="6">
    <location>
        <begin position="77"/>
        <end position="169"/>
    </location>
</feature>
<reference evidence="7 8" key="1">
    <citation type="submission" date="2019-07" db="EMBL/GenBank/DDBJ databases">
        <title>New species of Amycolatopsis and Streptomyces.</title>
        <authorList>
            <person name="Duangmal K."/>
            <person name="Teo W.F.A."/>
            <person name="Lipun K."/>
        </authorList>
    </citation>
    <scope>NUCLEOTIDE SEQUENCE [LARGE SCALE GENOMIC DNA]</scope>
    <source>
        <strain evidence="7 8">TISTR 2346</strain>
    </source>
</reference>
<keyword evidence="3" id="KW-0808">Transferase</keyword>
<evidence type="ECO:0000256" key="1">
    <source>
        <dbReference type="ARBA" id="ARBA00000085"/>
    </source>
</evidence>
<dbReference type="EC" id="2.7.13.3" evidence="2"/>
<dbReference type="PANTHER" id="PTHR24421">
    <property type="entry name" value="NITRATE/NITRITE SENSOR PROTEIN NARX-RELATED"/>
    <property type="match status" value="1"/>
</dbReference>
<dbReference type="Pfam" id="PF02518">
    <property type="entry name" value="HATPase_c"/>
    <property type="match status" value="1"/>
</dbReference>
<dbReference type="GO" id="GO:0004673">
    <property type="term" value="F:protein histidine kinase activity"/>
    <property type="evidence" value="ECO:0007669"/>
    <property type="project" value="UniProtKB-EC"/>
</dbReference>
<evidence type="ECO:0000313" key="8">
    <source>
        <dbReference type="Proteomes" id="UP000326979"/>
    </source>
</evidence>
<evidence type="ECO:0000256" key="2">
    <source>
        <dbReference type="ARBA" id="ARBA00012438"/>
    </source>
</evidence>
<dbReference type="Proteomes" id="UP000326979">
    <property type="component" value="Unassembled WGS sequence"/>
</dbReference>
<dbReference type="InterPro" id="IPR003594">
    <property type="entry name" value="HATPase_dom"/>
</dbReference>
<proteinExistence type="predicted"/>
<protein>
    <recommendedName>
        <fullName evidence="2">histidine kinase</fullName>
        <ecNumber evidence="2">2.7.13.3</ecNumber>
    </recommendedName>
</protein>